<dbReference type="PANTHER" id="PTHR42899:SF1">
    <property type="entry name" value="SPERMATOGENESIS-ASSOCIATED PROTEIN 20"/>
    <property type="match status" value="1"/>
</dbReference>
<dbReference type="InterPro" id="IPR008928">
    <property type="entry name" value="6-hairpin_glycosidase_sf"/>
</dbReference>
<protein>
    <recommendedName>
        <fullName evidence="1">Spermatogenesis-associated protein 20-like TRX domain-containing protein</fullName>
    </recommendedName>
</protein>
<dbReference type="SUPFAM" id="SSF52833">
    <property type="entry name" value="Thioredoxin-like"/>
    <property type="match status" value="1"/>
</dbReference>
<evidence type="ECO:0000259" key="1">
    <source>
        <dbReference type="Pfam" id="PF03190"/>
    </source>
</evidence>
<evidence type="ECO:0000313" key="2">
    <source>
        <dbReference type="EMBL" id="GAA5483296.1"/>
    </source>
</evidence>
<dbReference type="InterPro" id="IPR024705">
    <property type="entry name" value="Ssp411"/>
</dbReference>
<dbReference type="EMBL" id="BAABRI010000013">
    <property type="protein sequence ID" value="GAA5483296.1"/>
    <property type="molecule type" value="Genomic_DNA"/>
</dbReference>
<accession>A0ABP9UP03</accession>
<gene>
    <name evidence="2" type="ORF">Hsar01_02526</name>
</gene>
<comment type="caution">
    <text evidence="2">The sequence shown here is derived from an EMBL/GenBank/DDBJ whole genome shotgun (WGS) entry which is preliminary data.</text>
</comment>
<dbReference type="InterPro" id="IPR036249">
    <property type="entry name" value="Thioredoxin-like_sf"/>
</dbReference>
<keyword evidence="3" id="KW-1185">Reference proteome</keyword>
<dbReference type="InterPro" id="IPR004879">
    <property type="entry name" value="Ssp411-like_TRX"/>
</dbReference>
<dbReference type="Gene3D" id="3.40.30.10">
    <property type="entry name" value="Glutaredoxin"/>
    <property type="match status" value="1"/>
</dbReference>
<dbReference type="PIRSF" id="PIRSF006402">
    <property type="entry name" value="UCP006402_thioredoxin"/>
    <property type="match status" value="1"/>
</dbReference>
<name>A0ABP9UP03_9BACT</name>
<proteinExistence type="predicted"/>
<dbReference type="Pfam" id="PF03190">
    <property type="entry name" value="Thioredox_DsbH"/>
    <property type="match status" value="1"/>
</dbReference>
<sequence length="661" mass="73418">MPNALADETSPYLLQHQDNPVNWVPWGEAAFLQARETDKPVFLSIGYSTCHWCHVMERESFENEAIAAVMNEGFVCVKVDREERPDVDAAFMAFVQATTGQGGWPMSVWLTPDGEPIVGGTYFPPDDRHGRPGFPRLCREIARLWKEDRVKMKEAAERVAEHMQQPTTADAVVRGLPDAKVFGDFIDRCESMFDPDWGGWGGAPKFPRPSVPRVLLQLSDRFGADSDEGGSCLQMVERTLDLMAAGGMHDQVGGGFHRYSVDRYWHVPHYEKMLYDQAQLLHLYLDACQATGEARYARVASGIVDYVLRDLRDPAGGFHAAEDADSIDPEGEKKEGAYWTWTADDLQSLLSPEDAALACAAWGVELEGNARPESDPHGELEGRNTLFRAMGDSRLRETFGEDAVARLEEIRQRLLEVREKRTLPHRDDKIITAWNGLMIGALARAGQVLDRGEAGKAAMEAAGFLKAELFEDGKLFRSWRQRSSGVDAFPADYAFLIEGLLHLHGIDDGGWLEWAVELQGIFDRECWSEERIGYVMRPTLSGKELMSIREDHDGAEPSPNHVAAVNLLKLEALTGEAGFGKKAEALLRAGSLVIEKHGFYGPVLLGALDLRLRGVRKLSLGRTADVSALRMAYEPRGVQEKVDGTEVTVCEGESCRLWDAG</sequence>
<evidence type="ECO:0000313" key="3">
    <source>
        <dbReference type="Proteomes" id="UP001476282"/>
    </source>
</evidence>
<dbReference type="PANTHER" id="PTHR42899">
    <property type="entry name" value="SPERMATOGENESIS-ASSOCIATED PROTEIN 20"/>
    <property type="match status" value="1"/>
</dbReference>
<feature type="domain" description="Spermatogenesis-associated protein 20-like TRX" evidence="1">
    <location>
        <begin position="3"/>
        <end position="163"/>
    </location>
</feature>
<dbReference type="RefSeq" id="WP_353567410.1">
    <property type="nucleotide sequence ID" value="NZ_BAABRI010000013.1"/>
</dbReference>
<dbReference type="CDD" id="cd02955">
    <property type="entry name" value="SSP411"/>
    <property type="match status" value="1"/>
</dbReference>
<organism evidence="2 3">
    <name type="scientific">Haloferula sargassicola</name>
    <dbReference type="NCBI Taxonomy" id="490096"/>
    <lineage>
        <taxon>Bacteria</taxon>
        <taxon>Pseudomonadati</taxon>
        <taxon>Verrucomicrobiota</taxon>
        <taxon>Verrucomicrobiia</taxon>
        <taxon>Verrucomicrobiales</taxon>
        <taxon>Verrucomicrobiaceae</taxon>
        <taxon>Haloferula</taxon>
    </lineage>
</organism>
<dbReference type="SUPFAM" id="SSF48208">
    <property type="entry name" value="Six-hairpin glycosidases"/>
    <property type="match status" value="1"/>
</dbReference>
<reference evidence="2 3" key="1">
    <citation type="submission" date="2024-02" db="EMBL/GenBank/DDBJ databases">
        <title>Haloferula sargassicola NBRC 104335.</title>
        <authorList>
            <person name="Ichikawa N."/>
            <person name="Katano-Makiyama Y."/>
            <person name="Hidaka K."/>
        </authorList>
    </citation>
    <scope>NUCLEOTIDE SEQUENCE [LARGE SCALE GENOMIC DNA]</scope>
    <source>
        <strain evidence="2 3">NBRC 104335</strain>
    </source>
</reference>
<dbReference type="Proteomes" id="UP001476282">
    <property type="component" value="Unassembled WGS sequence"/>
</dbReference>